<feature type="compositionally biased region" description="Low complexity" evidence="1">
    <location>
        <begin position="21"/>
        <end position="33"/>
    </location>
</feature>
<evidence type="ECO:0000313" key="2">
    <source>
        <dbReference type="EMBL" id="CAA9526428.1"/>
    </source>
</evidence>
<protein>
    <submittedName>
        <fullName evidence="2">Uncharacterized protein</fullName>
    </submittedName>
</protein>
<feature type="non-terminal residue" evidence="2">
    <location>
        <position position="1"/>
    </location>
</feature>
<feature type="non-terminal residue" evidence="2">
    <location>
        <position position="132"/>
    </location>
</feature>
<accession>A0A6J4TLC9</accession>
<reference evidence="2" key="1">
    <citation type="submission" date="2020-02" db="EMBL/GenBank/DDBJ databases">
        <authorList>
            <person name="Meier V. D."/>
        </authorList>
    </citation>
    <scope>NUCLEOTIDE SEQUENCE</scope>
    <source>
        <strain evidence="2">AVDCRST_MAG31</strain>
    </source>
</reference>
<evidence type="ECO:0000256" key="1">
    <source>
        <dbReference type="SAM" id="MobiDB-lite"/>
    </source>
</evidence>
<gene>
    <name evidence="2" type="ORF">AVDCRST_MAG31-1973</name>
</gene>
<feature type="compositionally biased region" description="Basic residues" evidence="1">
    <location>
        <begin position="10"/>
        <end position="20"/>
    </location>
</feature>
<proteinExistence type="predicted"/>
<organism evidence="2">
    <name type="scientific">uncultured Sphingomonas sp</name>
    <dbReference type="NCBI Taxonomy" id="158754"/>
    <lineage>
        <taxon>Bacteria</taxon>
        <taxon>Pseudomonadati</taxon>
        <taxon>Pseudomonadota</taxon>
        <taxon>Alphaproteobacteria</taxon>
        <taxon>Sphingomonadales</taxon>
        <taxon>Sphingomonadaceae</taxon>
        <taxon>Sphingomonas</taxon>
        <taxon>environmental samples</taxon>
    </lineage>
</organism>
<dbReference type="EMBL" id="CADCWA010000158">
    <property type="protein sequence ID" value="CAA9526428.1"/>
    <property type="molecule type" value="Genomic_DNA"/>
</dbReference>
<dbReference type="AlphaFoldDB" id="A0A6J4TLC9"/>
<name>A0A6J4TLC9_9SPHN</name>
<feature type="region of interest" description="Disordered" evidence="1">
    <location>
        <begin position="1"/>
        <end position="115"/>
    </location>
</feature>
<sequence>EQVCPCRRGAACRRPGRSRRSLPAGGRVDQPQAQRHRAHRAVRPAAVRPGDRRFGQGQDRCGAGRHAQPGRHHHSQRVVASRSQQVARPGVHAQGQPPGGGQPQPHGTQPFERGRLCAQHAVQEPDLVAGRL</sequence>